<gene>
    <name evidence="4" type="ORF">LC1Nh_0710</name>
</gene>
<dbReference type="SUPFAM" id="SSF52540">
    <property type="entry name" value="P-loop containing nucleoside triphosphate hydrolases"/>
    <property type="match status" value="1"/>
</dbReference>
<dbReference type="GO" id="GO:0005524">
    <property type="term" value="F:ATP binding"/>
    <property type="evidence" value="ECO:0007669"/>
    <property type="project" value="UniProtKB-KW"/>
</dbReference>
<proteinExistence type="predicted"/>
<organism evidence="4 5">
    <name type="scientific">Candidatus Nanohalobium constans</name>
    <dbReference type="NCBI Taxonomy" id="2565781"/>
    <lineage>
        <taxon>Archaea</taxon>
        <taxon>Candidatus Nanohalarchaeota</taxon>
        <taxon>Candidatus Nanohalobia</taxon>
        <taxon>Candidatus Nanohalobiales</taxon>
        <taxon>Candidatus Nanohalobiaceae</taxon>
        <taxon>Candidatus Nanohalobium</taxon>
    </lineage>
</organism>
<dbReference type="Gene3D" id="3.40.50.300">
    <property type="entry name" value="P-loop containing nucleotide triphosphate hydrolases"/>
    <property type="match status" value="1"/>
</dbReference>
<evidence type="ECO:0000313" key="4">
    <source>
        <dbReference type="EMBL" id="QGA80599.1"/>
    </source>
</evidence>
<dbReference type="EMBL" id="CP040089">
    <property type="protein sequence ID" value="QGA80599.1"/>
    <property type="molecule type" value="Genomic_DNA"/>
</dbReference>
<dbReference type="PROSITE" id="PS50893">
    <property type="entry name" value="ABC_TRANSPORTER_2"/>
    <property type="match status" value="1"/>
</dbReference>
<dbReference type="GO" id="GO:0016887">
    <property type="term" value="F:ATP hydrolysis activity"/>
    <property type="evidence" value="ECO:0007669"/>
    <property type="project" value="InterPro"/>
</dbReference>
<evidence type="ECO:0000256" key="1">
    <source>
        <dbReference type="ARBA" id="ARBA00022741"/>
    </source>
</evidence>
<name>A0A5Q0UI97_9ARCH</name>
<dbReference type="InterPro" id="IPR027417">
    <property type="entry name" value="P-loop_NTPase"/>
</dbReference>
<dbReference type="PANTHER" id="PTHR43613">
    <property type="entry name" value="ABC TRANSPORTER, ATP-BINDING PROTEIN"/>
    <property type="match status" value="1"/>
</dbReference>
<dbReference type="AlphaFoldDB" id="A0A5Q0UI97"/>
<evidence type="ECO:0000259" key="3">
    <source>
        <dbReference type="PROSITE" id="PS50893"/>
    </source>
</evidence>
<feature type="domain" description="ABC transporter" evidence="3">
    <location>
        <begin position="6"/>
        <end position="227"/>
    </location>
</feature>
<dbReference type="OrthoDB" id="18492at2157"/>
<keyword evidence="5" id="KW-1185">Reference proteome</keyword>
<dbReference type="CDD" id="cd03230">
    <property type="entry name" value="ABC_DR_subfamily_A"/>
    <property type="match status" value="1"/>
</dbReference>
<evidence type="ECO:0000313" key="5">
    <source>
        <dbReference type="Proteomes" id="UP000377803"/>
    </source>
</evidence>
<protein>
    <submittedName>
        <fullName evidence="4">ABC-2 type transport system ATP-binding protein</fullName>
    </submittedName>
</protein>
<dbReference type="KEGG" id="ncon:LC1Nh_0710"/>
<reference evidence="5" key="1">
    <citation type="submission" date="2019-05" db="EMBL/GenBank/DDBJ databases">
        <title>Candidatus Nanohalobium constans, a novel model system to study the DPANN nano-sized archaea: genomic and physiological characterization of a nanoarchaeon co-cultured with its chitinotrophic host.</title>
        <authorList>
            <person name="La Cono V."/>
            <person name="Arcadi E."/>
            <person name="Crisafi F."/>
            <person name="Denaro R."/>
            <person name="La Spada G."/>
            <person name="Messina E."/>
            <person name="Smedile F."/>
            <person name="Toshchakov S.V."/>
            <person name="Shevchenko M.A."/>
            <person name="Golyshin P.N."/>
            <person name="Golyshina O.V."/>
            <person name="Ferrer M."/>
            <person name="Rohde M."/>
            <person name="Mushegian A."/>
            <person name="Sorokin D.Y."/>
            <person name="Giuliano L."/>
            <person name="Yakimov M.M."/>
        </authorList>
    </citation>
    <scope>NUCLEOTIDE SEQUENCE [LARGE SCALE GENOMIC DNA]</scope>
    <source>
        <strain evidence="5">LC1Nh</strain>
    </source>
</reference>
<dbReference type="InterPro" id="IPR003439">
    <property type="entry name" value="ABC_transporter-like_ATP-bd"/>
</dbReference>
<sequence length="287" mass="32108">MSESVLHAENLEKSLDGDRILKSLDLEVKPGETLVIMGANGSGKSTLLSCLAGSKEIDGGRIESFGSSVRGVDGFASLLVQDSLCLDRLTGKENIEFYQRADPRFTGRWREYTQEMGINDELDKEVENYSGGMRRKLELSISLSNDAPVYLLDEPTAALDLKTVRDTHAIIKEHKNTDAAFVISTHLSLDARIADRIAFLSDGEIVAEGSPQKLMDQLPEVLETDLENNEQLREHAIDNFTFTVDDKIRGFVSDNSIQMENMQSIDPSYTDMFNYYTELPKQKDDQN</sequence>
<dbReference type="PROSITE" id="PS00211">
    <property type="entry name" value="ABC_TRANSPORTER_1"/>
    <property type="match status" value="1"/>
</dbReference>
<keyword evidence="1" id="KW-0547">Nucleotide-binding</keyword>
<dbReference type="InterPro" id="IPR017871">
    <property type="entry name" value="ABC_transporter-like_CS"/>
</dbReference>
<dbReference type="Pfam" id="PF00005">
    <property type="entry name" value="ABC_tran"/>
    <property type="match status" value="1"/>
</dbReference>
<dbReference type="SMART" id="SM00382">
    <property type="entry name" value="AAA"/>
    <property type="match status" value="1"/>
</dbReference>
<dbReference type="GeneID" id="42365097"/>
<accession>A0A5Q0UI97</accession>
<keyword evidence="2 4" id="KW-0067">ATP-binding</keyword>
<dbReference type="RefSeq" id="WP_153550339.1">
    <property type="nucleotide sequence ID" value="NZ_CP040089.1"/>
</dbReference>
<dbReference type="PANTHER" id="PTHR43613:SF1">
    <property type="entry name" value="ABC TRANSPORTER, ATP-BINDING PROTEIN"/>
    <property type="match status" value="1"/>
</dbReference>
<evidence type="ECO:0000256" key="2">
    <source>
        <dbReference type="ARBA" id="ARBA00022840"/>
    </source>
</evidence>
<dbReference type="InterPro" id="IPR003593">
    <property type="entry name" value="AAA+_ATPase"/>
</dbReference>
<dbReference type="Proteomes" id="UP000377803">
    <property type="component" value="Chromosome"/>
</dbReference>